<dbReference type="InterPro" id="IPR058912">
    <property type="entry name" value="HTH_animal"/>
</dbReference>
<keyword evidence="3" id="KW-1185">Reference proteome</keyword>
<evidence type="ECO:0000313" key="2">
    <source>
        <dbReference type="EMBL" id="VDK78240.1"/>
    </source>
</evidence>
<dbReference type="PANTHER" id="PTHR21301">
    <property type="entry name" value="REVERSE TRANSCRIPTASE"/>
    <property type="match status" value="1"/>
</dbReference>
<protein>
    <recommendedName>
        <fullName evidence="1">Helix-turn-helix domain-containing protein</fullName>
    </recommendedName>
</protein>
<evidence type="ECO:0000259" key="1">
    <source>
        <dbReference type="Pfam" id="PF26215"/>
    </source>
</evidence>
<feature type="non-terminal residue" evidence="2">
    <location>
        <position position="145"/>
    </location>
</feature>
<proteinExistence type="predicted"/>
<sequence length="145" mass="16808">MFVLIRRNEVQEFKPLLNSIFPDIQFTVEEEDNNQLPFADVQVTKLEGKIGPMLYRKANNTMRIVHFRSNHFVGHKRSCVRTLFPRVQTHCSDDSGKKEEVKTFYAPFEANGYAKSKVLRSPSLSYPLCEELIRGDCKNPEAIRD</sequence>
<dbReference type="Proteomes" id="UP000281553">
    <property type="component" value="Unassembled WGS sequence"/>
</dbReference>
<dbReference type="EMBL" id="UYRU01042834">
    <property type="protein sequence ID" value="VDK78240.1"/>
    <property type="molecule type" value="Genomic_DNA"/>
</dbReference>
<evidence type="ECO:0000313" key="3">
    <source>
        <dbReference type="Proteomes" id="UP000281553"/>
    </source>
</evidence>
<feature type="domain" description="Helix-turn-helix" evidence="1">
    <location>
        <begin position="63"/>
        <end position="118"/>
    </location>
</feature>
<gene>
    <name evidence="2" type="ORF">DILT_LOCUS2923</name>
</gene>
<dbReference type="AlphaFoldDB" id="A0A3P6TGA9"/>
<dbReference type="PANTHER" id="PTHR21301:SF10">
    <property type="entry name" value="REVERSE TRANSCRIPTASE DOMAIN-CONTAINING PROTEIN"/>
    <property type="match status" value="1"/>
</dbReference>
<name>A0A3P6TGA9_DIBLA</name>
<reference evidence="2 3" key="1">
    <citation type="submission" date="2018-11" db="EMBL/GenBank/DDBJ databases">
        <authorList>
            <consortium name="Pathogen Informatics"/>
        </authorList>
    </citation>
    <scope>NUCLEOTIDE SEQUENCE [LARGE SCALE GENOMIC DNA]</scope>
</reference>
<dbReference type="Pfam" id="PF26215">
    <property type="entry name" value="HTH_animal"/>
    <property type="match status" value="1"/>
</dbReference>
<accession>A0A3P6TGA9</accession>
<organism evidence="2 3">
    <name type="scientific">Dibothriocephalus latus</name>
    <name type="common">Fish tapeworm</name>
    <name type="synonym">Diphyllobothrium latum</name>
    <dbReference type="NCBI Taxonomy" id="60516"/>
    <lineage>
        <taxon>Eukaryota</taxon>
        <taxon>Metazoa</taxon>
        <taxon>Spiralia</taxon>
        <taxon>Lophotrochozoa</taxon>
        <taxon>Platyhelminthes</taxon>
        <taxon>Cestoda</taxon>
        <taxon>Eucestoda</taxon>
        <taxon>Diphyllobothriidea</taxon>
        <taxon>Diphyllobothriidae</taxon>
        <taxon>Dibothriocephalus</taxon>
    </lineage>
</organism>
<dbReference type="OrthoDB" id="6143221at2759"/>